<evidence type="ECO:0000313" key="1">
    <source>
        <dbReference type="EMBL" id="CAB1455114.1"/>
    </source>
</evidence>
<comment type="caution">
    <text evidence="1">The sequence shown here is derived from an EMBL/GenBank/DDBJ whole genome shotgun (WGS) entry which is preliminary data.</text>
</comment>
<gene>
    <name evidence="1" type="ORF">PLEPLA_LOCUS42885</name>
</gene>
<proteinExistence type="predicted"/>
<feature type="non-terminal residue" evidence="1">
    <location>
        <position position="100"/>
    </location>
</feature>
<accession>A0A9N7ZB02</accession>
<protein>
    <submittedName>
        <fullName evidence="1">Uncharacterized protein</fullName>
    </submittedName>
</protein>
<reference evidence="1" key="1">
    <citation type="submission" date="2020-03" db="EMBL/GenBank/DDBJ databases">
        <authorList>
            <person name="Weist P."/>
        </authorList>
    </citation>
    <scope>NUCLEOTIDE SEQUENCE</scope>
</reference>
<name>A0A9N7ZB02_PLEPL</name>
<sequence length="100" mass="11204">RWWRHVTFELHYPQSLSSGNQESSMALTGRCRLRGRGIPMETEFGRIMSSRSDRAVDWGEFDTVTGELDGGRSSSEADMTLLDGTGARVSGCWSLRSDCR</sequence>
<evidence type="ECO:0000313" key="2">
    <source>
        <dbReference type="Proteomes" id="UP001153269"/>
    </source>
</evidence>
<dbReference type="AlphaFoldDB" id="A0A9N7ZB02"/>
<dbReference type="EMBL" id="CADEAL010004239">
    <property type="protein sequence ID" value="CAB1455114.1"/>
    <property type="molecule type" value="Genomic_DNA"/>
</dbReference>
<keyword evidence="2" id="KW-1185">Reference proteome</keyword>
<dbReference type="Proteomes" id="UP001153269">
    <property type="component" value="Unassembled WGS sequence"/>
</dbReference>
<organism evidence="1 2">
    <name type="scientific">Pleuronectes platessa</name>
    <name type="common">European plaice</name>
    <dbReference type="NCBI Taxonomy" id="8262"/>
    <lineage>
        <taxon>Eukaryota</taxon>
        <taxon>Metazoa</taxon>
        <taxon>Chordata</taxon>
        <taxon>Craniata</taxon>
        <taxon>Vertebrata</taxon>
        <taxon>Euteleostomi</taxon>
        <taxon>Actinopterygii</taxon>
        <taxon>Neopterygii</taxon>
        <taxon>Teleostei</taxon>
        <taxon>Neoteleostei</taxon>
        <taxon>Acanthomorphata</taxon>
        <taxon>Carangaria</taxon>
        <taxon>Pleuronectiformes</taxon>
        <taxon>Pleuronectoidei</taxon>
        <taxon>Pleuronectidae</taxon>
        <taxon>Pleuronectes</taxon>
    </lineage>
</organism>